<proteinExistence type="predicted"/>
<dbReference type="Proteomes" id="UP000661435">
    <property type="component" value="Unassembled WGS sequence"/>
</dbReference>
<organism evidence="1 2">
    <name type="scientific">Lawsonibacter hominis</name>
    <dbReference type="NCBI Taxonomy" id="2763053"/>
    <lineage>
        <taxon>Bacteria</taxon>
        <taxon>Bacillati</taxon>
        <taxon>Bacillota</taxon>
        <taxon>Clostridia</taxon>
        <taxon>Eubacteriales</taxon>
        <taxon>Oscillospiraceae</taxon>
        <taxon>Lawsonibacter</taxon>
    </lineage>
</organism>
<reference evidence="1" key="1">
    <citation type="submission" date="2020-08" db="EMBL/GenBank/DDBJ databases">
        <title>Genome public.</title>
        <authorList>
            <person name="Liu C."/>
            <person name="Sun Q."/>
        </authorList>
    </citation>
    <scope>NUCLEOTIDE SEQUENCE</scope>
    <source>
        <strain evidence="1">NSJ-51</strain>
    </source>
</reference>
<dbReference type="RefSeq" id="WP_186908129.1">
    <property type="nucleotide sequence ID" value="NZ_JACOPP010000014.1"/>
</dbReference>
<name>A0A8J6JFG4_9FIRM</name>
<evidence type="ECO:0000313" key="2">
    <source>
        <dbReference type="Proteomes" id="UP000661435"/>
    </source>
</evidence>
<comment type="caution">
    <text evidence="1">The sequence shown here is derived from an EMBL/GenBank/DDBJ whole genome shotgun (WGS) entry which is preliminary data.</text>
</comment>
<gene>
    <name evidence="1" type="ORF">H8S57_10970</name>
</gene>
<accession>A0A8J6JFG4</accession>
<protein>
    <submittedName>
        <fullName evidence="1">Uncharacterized protein</fullName>
    </submittedName>
</protein>
<keyword evidence="2" id="KW-1185">Reference proteome</keyword>
<dbReference type="AlphaFoldDB" id="A0A8J6JFG4"/>
<evidence type="ECO:0000313" key="1">
    <source>
        <dbReference type="EMBL" id="MBC5734244.1"/>
    </source>
</evidence>
<dbReference type="EMBL" id="JACOPP010000014">
    <property type="protein sequence ID" value="MBC5734244.1"/>
    <property type="molecule type" value="Genomic_DNA"/>
</dbReference>
<sequence>MVLTLKIDSMSELAELQRLAAQADKPVYIANADEKIRVDARSFLGLFALDYSKPVKVITDSLYAVRMLEIRQRRLDAATVAAR</sequence>